<evidence type="ECO:0000313" key="1">
    <source>
        <dbReference type="EMBL" id="VVB03425.1"/>
    </source>
</evidence>
<protein>
    <submittedName>
        <fullName evidence="1">Uncharacterized protein</fullName>
    </submittedName>
</protein>
<proteinExistence type="predicted"/>
<dbReference type="EMBL" id="CABITT030000004">
    <property type="protein sequence ID" value="VVB03425.1"/>
    <property type="molecule type" value="Genomic_DNA"/>
</dbReference>
<accession>A0A565BPV8</accession>
<name>A0A565BPV8_9BRAS</name>
<sequence length="90" mass="9403">MSQASFGVRASLIRCKKSSSTAMVKAYMALPALTFHFFKVSESPTSLCGTTSGRTGVEVEVSEVVSVLLASLGGVVSAPFMISHKSCPSK</sequence>
<gene>
    <name evidence="1" type="ORF">ANE_LOCUS13869</name>
</gene>
<evidence type="ECO:0000313" key="2">
    <source>
        <dbReference type="Proteomes" id="UP000489600"/>
    </source>
</evidence>
<dbReference type="Proteomes" id="UP000489600">
    <property type="component" value="Unassembled WGS sequence"/>
</dbReference>
<dbReference type="AlphaFoldDB" id="A0A565BPV8"/>
<comment type="caution">
    <text evidence="1">The sequence shown here is derived from an EMBL/GenBank/DDBJ whole genome shotgun (WGS) entry which is preliminary data.</text>
</comment>
<organism evidence="1 2">
    <name type="scientific">Arabis nemorensis</name>
    <dbReference type="NCBI Taxonomy" id="586526"/>
    <lineage>
        <taxon>Eukaryota</taxon>
        <taxon>Viridiplantae</taxon>
        <taxon>Streptophyta</taxon>
        <taxon>Embryophyta</taxon>
        <taxon>Tracheophyta</taxon>
        <taxon>Spermatophyta</taxon>
        <taxon>Magnoliopsida</taxon>
        <taxon>eudicotyledons</taxon>
        <taxon>Gunneridae</taxon>
        <taxon>Pentapetalae</taxon>
        <taxon>rosids</taxon>
        <taxon>malvids</taxon>
        <taxon>Brassicales</taxon>
        <taxon>Brassicaceae</taxon>
        <taxon>Arabideae</taxon>
        <taxon>Arabis</taxon>
    </lineage>
</organism>
<keyword evidence="2" id="KW-1185">Reference proteome</keyword>
<reference evidence="1" key="1">
    <citation type="submission" date="2019-07" db="EMBL/GenBank/DDBJ databases">
        <authorList>
            <person name="Dittberner H."/>
        </authorList>
    </citation>
    <scope>NUCLEOTIDE SEQUENCE [LARGE SCALE GENOMIC DNA]</scope>
</reference>